<dbReference type="EMBL" id="BTSX01000005">
    <property type="protein sequence ID" value="GMT00086.1"/>
    <property type="molecule type" value="Genomic_DNA"/>
</dbReference>
<evidence type="ECO:0000313" key="4">
    <source>
        <dbReference type="Proteomes" id="UP001432027"/>
    </source>
</evidence>
<gene>
    <name evidence="3" type="ORF">PENTCL1PPCAC_22260</name>
</gene>
<feature type="compositionally biased region" description="Basic and acidic residues" evidence="2">
    <location>
        <begin position="211"/>
        <end position="223"/>
    </location>
</feature>
<evidence type="ECO:0000313" key="3">
    <source>
        <dbReference type="EMBL" id="GMT00086.1"/>
    </source>
</evidence>
<proteinExistence type="predicted"/>
<feature type="coiled-coil region" evidence="1">
    <location>
        <begin position="279"/>
        <end position="307"/>
    </location>
</feature>
<dbReference type="AlphaFoldDB" id="A0AAV5TZU3"/>
<organism evidence="3 4">
    <name type="scientific">Pristionchus entomophagus</name>
    <dbReference type="NCBI Taxonomy" id="358040"/>
    <lineage>
        <taxon>Eukaryota</taxon>
        <taxon>Metazoa</taxon>
        <taxon>Ecdysozoa</taxon>
        <taxon>Nematoda</taxon>
        <taxon>Chromadorea</taxon>
        <taxon>Rhabditida</taxon>
        <taxon>Rhabditina</taxon>
        <taxon>Diplogasteromorpha</taxon>
        <taxon>Diplogasteroidea</taxon>
        <taxon>Neodiplogasteridae</taxon>
        <taxon>Pristionchus</taxon>
    </lineage>
</organism>
<feature type="region of interest" description="Disordered" evidence="2">
    <location>
        <begin position="152"/>
        <end position="233"/>
    </location>
</feature>
<feature type="compositionally biased region" description="Acidic residues" evidence="2">
    <location>
        <begin position="224"/>
        <end position="233"/>
    </location>
</feature>
<dbReference type="Proteomes" id="UP001432027">
    <property type="component" value="Unassembled WGS sequence"/>
</dbReference>
<name>A0AAV5TZU3_9BILA</name>
<sequence length="516" mass="58436">QTMKKSIVFTGTIKHEEATEHTDYLCLKNGQGEDDSEGVSLLRLLLFPKGVKLNRNSAGQTDPNISFKVFARKLIDTDAAVQILYTSMVEPSPKKSKAITLNIDFPTDTIVIRGCYEAISFKIEAETGGKEVQFEHVIGEDVPTLALIDSPTEDEEMAEEKEEAISESQSDVKSEADEAGSQESTVASTIEEGEVKEEEKSFIVTDESMEEEKPAVDEEIKKEEEEEKNEQEIEEQDYLMEEYEELVLEDDHEEGDDDPNKSIDAEVTEPVVKMTDEERKAQEEQRVEEKRVRREKEDREAVGLEEDTDFTLEKFEPLKITCRRPPWRERAAPVDSKAWELFCDAVTTFESGTLDEYIDDWVITVENLLPSLRNCFREALAKGIPDAPEDITDSLPRLMADWARFGLCLDRADAQPSPPKFLRVGMGIVEQIAGYSFEPRYGFALLDYGAAWDLLNVITETTYSSLQVDALHAMHALQCCRGVSLKAADVFFKFEKVNVEKGEEKEVEGEEEKKEE</sequence>
<comment type="caution">
    <text evidence="3">The sequence shown here is derived from an EMBL/GenBank/DDBJ whole genome shotgun (WGS) entry which is preliminary data.</text>
</comment>
<protein>
    <submittedName>
        <fullName evidence="3">Uncharacterized protein</fullName>
    </submittedName>
</protein>
<keyword evidence="4" id="KW-1185">Reference proteome</keyword>
<accession>A0AAV5TZU3</accession>
<feature type="compositionally biased region" description="Acidic residues" evidence="2">
    <location>
        <begin position="152"/>
        <end position="162"/>
    </location>
</feature>
<feature type="non-terminal residue" evidence="3">
    <location>
        <position position="1"/>
    </location>
</feature>
<reference evidence="3" key="1">
    <citation type="submission" date="2023-10" db="EMBL/GenBank/DDBJ databases">
        <title>Genome assembly of Pristionchus species.</title>
        <authorList>
            <person name="Yoshida K."/>
            <person name="Sommer R.J."/>
        </authorList>
    </citation>
    <scope>NUCLEOTIDE SEQUENCE</scope>
    <source>
        <strain evidence="3">RS0144</strain>
    </source>
</reference>
<evidence type="ECO:0000256" key="2">
    <source>
        <dbReference type="SAM" id="MobiDB-lite"/>
    </source>
</evidence>
<feature type="non-terminal residue" evidence="3">
    <location>
        <position position="516"/>
    </location>
</feature>
<keyword evidence="1" id="KW-0175">Coiled coil</keyword>
<evidence type="ECO:0000256" key="1">
    <source>
        <dbReference type="SAM" id="Coils"/>
    </source>
</evidence>